<dbReference type="HAMAP" id="MF_00206">
    <property type="entry name" value="Lipoyl_synth"/>
    <property type="match status" value="1"/>
</dbReference>
<protein>
    <recommendedName>
        <fullName evidence="8">Lipoyl synthase</fullName>
        <ecNumber evidence="8">2.8.1.8</ecNumber>
    </recommendedName>
    <alternativeName>
        <fullName evidence="8">Lip-syn</fullName>
        <shortName evidence="8">LS</shortName>
    </alternativeName>
    <alternativeName>
        <fullName evidence="8">Lipoate synthase</fullName>
    </alternativeName>
    <alternativeName>
        <fullName evidence="8">Lipoic acid synthase</fullName>
    </alternativeName>
    <alternativeName>
        <fullName evidence="8">Sulfur insertion protein LipA</fullName>
    </alternativeName>
</protein>
<feature type="binding site" evidence="8">
    <location>
        <position position="32"/>
    </location>
    <ligand>
        <name>[4Fe-4S] cluster</name>
        <dbReference type="ChEBI" id="CHEBI:49883"/>
        <label>1</label>
    </ligand>
</feature>
<dbReference type="SMART" id="SM00729">
    <property type="entry name" value="Elp3"/>
    <property type="match status" value="1"/>
</dbReference>
<dbReference type="STRING" id="749222.Nitsa_1004"/>
<dbReference type="Proteomes" id="UP000008633">
    <property type="component" value="Chromosome"/>
</dbReference>
<sequence length="276" mass="30700">MKPYKPKVKAPDPHLIASTNEILRQNALTTVCEESACPNRTECYHRGTATFMILGDTCTRACRFCNVKTGRGAPPDPSEPERVARAVKELGLKYVVITSVDRDDLDDYGSAQFAAVVRSIRKAAPEAKIELLTPDFRGNREALDRVIAAAPDKLAHNEETVRRLSPLIRPQSDYDRSLTVLRYYADHFVGPVKSSLMVGLGETETELIETMEELYNAGVRQLTIGQYLQPTPKHAPVCRYYPPEYFESLGEAARGIGFEAVASGVLVRSSYYADRL</sequence>
<dbReference type="InterPro" id="IPR013785">
    <property type="entry name" value="Aldolase_TIM"/>
</dbReference>
<evidence type="ECO:0000256" key="2">
    <source>
        <dbReference type="ARBA" id="ARBA00022679"/>
    </source>
</evidence>
<dbReference type="InterPro" id="IPR058240">
    <property type="entry name" value="rSAM_sf"/>
</dbReference>
<dbReference type="NCBIfam" id="TIGR00510">
    <property type="entry name" value="lipA"/>
    <property type="match status" value="1"/>
</dbReference>
<dbReference type="OrthoDB" id="9787898at2"/>
<keyword evidence="3 8" id="KW-0949">S-adenosyl-L-methionine</keyword>
<proteinExistence type="inferred from homology"/>
<dbReference type="PANTHER" id="PTHR10949:SF0">
    <property type="entry name" value="LIPOYL SYNTHASE, MITOCHONDRIAL"/>
    <property type="match status" value="1"/>
</dbReference>
<dbReference type="eggNOG" id="COG0320">
    <property type="taxonomic scope" value="Bacteria"/>
</dbReference>
<feature type="binding site" evidence="8">
    <location>
        <position position="62"/>
    </location>
    <ligand>
        <name>[4Fe-4S] cluster</name>
        <dbReference type="ChEBI" id="CHEBI:49883"/>
        <label>2</label>
        <note>4Fe-4S-S-AdoMet</note>
    </ligand>
</feature>
<dbReference type="NCBIfam" id="NF009544">
    <property type="entry name" value="PRK12928.1"/>
    <property type="match status" value="1"/>
</dbReference>
<dbReference type="AlphaFoldDB" id="E6X3I5"/>
<evidence type="ECO:0000313" key="11">
    <source>
        <dbReference type="Proteomes" id="UP000008633"/>
    </source>
</evidence>
<dbReference type="SFLD" id="SFLDS00029">
    <property type="entry name" value="Radical_SAM"/>
    <property type="match status" value="1"/>
</dbReference>
<evidence type="ECO:0000256" key="5">
    <source>
        <dbReference type="ARBA" id="ARBA00023004"/>
    </source>
</evidence>
<comment type="similarity">
    <text evidence="8">Belongs to the radical SAM superfamily. Lipoyl synthase family.</text>
</comment>
<dbReference type="RefSeq" id="WP_013553956.1">
    <property type="nucleotide sequence ID" value="NC_014935.1"/>
</dbReference>
<evidence type="ECO:0000256" key="4">
    <source>
        <dbReference type="ARBA" id="ARBA00022723"/>
    </source>
</evidence>
<evidence type="ECO:0000256" key="1">
    <source>
        <dbReference type="ARBA" id="ARBA00022485"/>
    </source>
</evidence>
<dbReference type="GO" id="GO:0051539">
    <property type="term" value="F:4 iron, 4 sulfur cluster binding"/>
    <property type="evidence" value="ECO:0007669"/>
    <property type="project" value="UniProtKB-UniRule"/>
</dbReference>
<keyword evidence="2 8" id="KW-0808">Transferase</keyword>
<comment type="cofactor">
    <cofactor evidence="8">
        <name>[4Fe-4S] cluster</name>
        <dbReference type="ChEBI" id="CHEBI:49883"/>
    </cofactor>
    <text evidence="8">Binds 2 [4Fe-4S] clusters per subunit. One cluster is coordinated with 3 cysteines and an exchangeable S-adenosyl-L-methionine.</text>
</comment>
<dbReference type="PROSITE" id="PS51918">
    <property type="entry name" value="RADICAL_SAM"/>
    <property type="match status" value="1"/>
</dbReference>
<dbReference type="InterPro" id="IPR003698">
    <property type="entry name" value="Lipoyl_synth"/>
</dbReference>
<organism evidence="10 11">
    <name type="scientific">Nitratifractor salsuginis (strain DSM 16511 / JCM 12458 / E9I37-1)</name>
    <dbReference type="NCBI Taxonomy" id="749222"/>
    <lineage>
        <taxon>Bacteria</taxon>
        <taxon>Pseudomonadati</taxon>
        <taxon>Campylobacterota</taxon>
        <taxon>Epsilonproteobacteria</taxon>
        <taxon>Campylobacterales</taxon>
        <taxon>Sulfurovaceae</taxon>
        <taxon>Nitratifractor</taxon>
    </lineage>
</organism>
<dbReference type="Gene3D" id="3.20.20.70">
    <property type="entry name" value="Aldolase class I"/>
    <property type="match status" value="1"/>
</dbReference>
<evidence type="ECO:0000256" key="6">
    <source>
        <dbReference type="ARBA" id="ARBA00023014"/>
    </source>
</evidence>
<evidence type="ECO:0000313" key="10">
    <source>
        <dbReference type="EMBL" id="ADV46262.1"/>
    </source>
</evidence>
<dbReference type="SUPFAM" id="SSF102114">
    <property type="entry name" value="Radical SAM enzymes"/>
    <property type="match status" value="1"/>
</dbReference>
<dbReference type="EC" id="2.8.1.8" evidence="8"/>
<accession>E6X3I5</accession>
<feature type="binding site" evidence="8">
    <location>
        <position position="270"/>
    </location>
    <ligand>
        <name>[4Fe-4S] cluster</name>
        <dbReference type="ChEBI" id="CHEBI:49883"/>
        <label>1</label>
    </ligand>
</feature>
<comment type="subcellular location">
    <subcellularLocation>
        <location evidence="8">Cytoplasm</location>
    </subcellularLocation>
</comment>
<dbReference type="GO" id="GO:0016992">
    <property type="term" value="F:lipoate synthase activity"/>
    <property type="evidence" value="ECO:0007669"/>
    <property type="project" value="UniProtKB-UniRule"/>
</dbReference>
<name>E6X3I5_NITSE</name>
<feature type="binding site" evidence="8">
    <location>
        <position position="43"/>
    </location>
    <ligand>
        <name>[4Fe-4S] cluster</name>
        <dbReference type="ChEBI" id="CHEBI:49883"/>
        <label>1</label>
    </ligand>
</feature>
<comment type="pathway">
    <text evidence="8">Protein modification; protein lipoylation via endogenous pathway; protein N(6)-(lipoyl)lysine from octanoyl-[acyl-carrier-protein]: step 2/2.</text>
</comment>
<evidence type="ECO:0000259" key="9">
    <source>
        <dbReference type="PROSITE" id="PS51918"/>
    </source>
</evidence>
<comment type="catalytic activity">
    <reaction evidence="7 8">
        <text>[[Fe-S] cluster scaffold protein carrying a second [4Fe-4S](2+) cluster] + N(6)-octanoyl-L-lysyl-[protein] + 2 oxidized [2Fe-2S]-[ferredoxin] + 2 S-adenosyl-L-methionine + 4 H(+) = [[Fe-S] cluster scaffold protein] + N(6)-[(R)-dihydrolipoyl]-L-lysyl-[protein] + 4 Fe(3+) + 2 hydrogen sulfide + 2 5'-deoxyadenosine + 2 L-methionine + 2 reduced [2Fe-2S]-[ferredoxin]</text>
        <dbReference type="Rhea" id="RHEA:16585"/>
        <dbReference type="Rhea" id="RHEA-COMP:9928"/>
        <dbReference type="Rhea" id="RHEA-COMP:10000"/>
        <dbReference type="Rhea" id="RHEA-COMP:10001"/>
        <dbReference type="Rhea" id="RHEA-COMP:10475"/>
        <dbReference type="Rhea" id="RHEA-COMP:14568"/>
        <dbReference type="Rhea" id="RHEA-COMP:14569"/>
        <dbReference type="ChEBI" id="CHEBI:15378"/>
        <dbReference type="ChEBI" id="CHEBI:17319"/>
        <dbReference type="ChEBI" id="CHEBI:29034"/>
        <dbReference type="ChEBI" id="CHEBI:29919"/>
        <dbReference type="ChEBI" id="CHEBI:33722"/>
        <dbReference type="ChEBI" id="CHEBI:33737"/>
        <dbReference type="ChEBI" id="CHEBI:33738"/>
        <dbReference type="ChEBI" id="CHEBI:57844"/>
        <dbReference type="ChEBI" id="CHEBI:59789"/>
        <dbReference type="ChEBI" id="CHEBI:78809"/>
        <dbReference type="ChEBI" id="CHEBI:83100"/>
        <dbReference type="EC" id="2.8.1.8"/>
    </reaction>
</comment>
<dbReference type="CDD" id="cd01335">
    <property type="entry name" value="Radical_SAM"/>
    <property type="match status" value="1"/>
</dbReference>
<dbReference type="PIRSF" id="PIRSF005963">
    <property type="entry name" value="Lipoyl_synth"/>
    <property type="match status" value="1"/>
</dbReference>
<dbReference type="HOGENOM" id="CLU_033144_2_1_7"/>
<evidence type="ECO:0000256" key="3">
    <source>
        <dbReference type="ARBA" id="ARBA00022691"/>
    </source>
</evidence>
<feature type="binding site" evidence="8">
    <location>
        <position position="37"/>
    </location>
    <ligand>
        <name>[4Fe-4S] cluster</name>
        <dbReference type="ChEBI" id="CHEBI:49883"/>
        <label>1</label>
    </ligand>
</feature>
<gene>
    <name evidence="8" type="primary">lipA</name>
    <name evidence="10" type="ordered locus">Nitsa_1004</name>
</gene>
<keyword evidence="4 8" id="KW-0479">Metal-binding</keyword>
<dbReference type="Pfam" id="PF04055">
    <property type="entry name" value="Radical_SAM"/>
    <property type="match status" value="1"/>
</dbReference>
<evidence type="ECO:0000256" key="8">
    <source>
        <dbReference type="HAMAP-Rule" id="MF_00206"/>
    </source>
</evidence>
<reference evidence="11" key="2">
    <citation type="submission" date="2011-01" db="EMBL/GenBank/DDBJ databases">
        <title>The complete genome of Nitratifractor salsuginis DSM 16511.</title>
        <authorList>
            <consortium name="US DOE Joint Genome Institute (JGI-PGF)"/>
            <person name="Lucas S."/>
            <person name="Copeland A."/>
            <person name="Lapidus A."/>
            <person name="Bruce D."/>
            <person name="Goodwin L."/>
            <person name="Pitluck S."/>
            <person name="Kyrpides N."/>
            <person name="Mavromatis K."/>
            <person name="Ivanova N."/>
            <person name="Mikhailova N."/>
            <person name="Zeytun A."/>
            <person name="Detter J.C."/>
            <person name="Tapia R."/>
            <person name="Han C."/>
            <person name="Land M."/>
            <person name="Hauser L."/>
            <person name="Markowitz V."/>
            <person name="Cheng J.-F."/>
            <person name="Hugenholtz P."/>
            <person name="Woyke T."/>
            <person name="Wu D."/>
            <person name="Tindall B."/>
            <person name="Schuetze A."/>
            <person name="Brambilla E."/>
            <person name="Klenk H.-P."/>
            <person name="Eisen J.A."/>
        </authorList>
    </citation>
    <scope>NUCLEOTIDE SEQUENCE [LARGE SCALE GENOMIC DNA]</scope>
    <source>
        <strain evidence="11">DSM 16511 / JCM 12458 / E9I37-1</strain>
    </source>
</reference>
<dbReference type="PANTHER" id="PTHR10949">
    <property type="entry name" value="LIPOYL SYNTHASE"/>
    <property type="match status" value="1"/>
</dbReference>
<feature type="binding site" evidence="8">
    <location>
        <position position="58"/>
    </location>
    <ligand>
        <name>[4Fe-4S] cluster</name>
        <dbReference type="ChEBI" id="CHEBI:49883"/>
        <label>2</label>
        <note>4Fe-4S-S-AdoMet</note>
    </ligand>
</feature>
<dbReference type="GO" id="GO:0009249">
    <property type="term" value="P:protein lipoylation"/>
    <property type="evidence" value="ECO:0007669"/>
    <property type="project" value="UniProtKB-UniRule"/>
</dbReference>
<dbReference type="GO" id="GO:0046872">
    <property type="term" value="F:metal ion binding"/>
    <property type="evidence" value="ECO:0007669"/>
    <property type="project" value="UniProtKB-KW"/>
</dbReference>
<keyword evidence="1 8" id="KW-0004">4Fe-4S</keyword>
<dbReference type="GO" id="GO:0005737">
    <property type="term" value="C:cytoplasm"/>
    <property type="evidence" value="ECO:0007669"/>
    <property type="project" value="UniProtKB-SubCell"/>
</dbReference>
<keyword evidence="8" id="KW-0963">Cytoplasm</keyword>
<dbReference type="EMBL" id="CP002452">
    <property type="protein sequence ID" value="ADV46262.1"/>
    <property type="molecule type" value="Genomic_DNA"/>
</dbReference>
<dbReference type="UniPathway" id="UPA00538">
    <property type="reaction ID" value="UER00593"/>
</dbReference>
<dbReference type="KEGG" id="nsa:Nitsa_1004"/>
<feature type="domain" description="Radical SAM core" evidence="9">
    <location>
        <begin position="44"/>
        <end position="259"/>
    </location>
</feature>
<feature type="binding site" evidence="8">
    <location>
        <position position="65"/>
    </location>
    <ligand>
        <name>[4Fe-4S] cluster</name>
        <dbReference type="ChEBI" id="CHEBI:49883"/>
        <label>2</label>
        <note>4Fe-4S-S-AdoMet</note>
    </ligand>
</feature>
<comment type="function">
    <text evidence="8">Catalyzes the radical-mediated insertion of two sulfur atoms into the C-6 and C-8 positions of the octanoyl moiety bound to the lipoyl domains of lipoate-dependent enzymes, thereby converting the octanoylated domains into lipoylated derivatives.</text>
</comment>
<keyword evidence="11" id="KW-1185">Reference proteome</keyword>
<keyword evidence="6 8" id="KW-0411">Iron-sulfur</keyword>
<evidence type="ECO:0000256" key="7">
    <source>
        <dbReference type="ARBA" id="ARBA00047326"/>
    </source>
</evidence>
<keyword evidence="5 8" id="KW-0408">Iron</keyword>
<reference evidence="10 11" key="1">
    <citation type="journal article" date="2011" name="Stand. Genomic Sci.">
        <title>Complete genome sequence of Nitratifractor salsuginis type strain (E9I37-1).</title>
        <authorList>
            <person name="Anderson I."/>
            <person name="Sikorski J."/>
            <person name="Zeytun A."/>
            <person name="Nolan M."/>
            <person name="Lapidus A."/>
            <person name="Lucas S."/>
            <person name="Hammon N."/>
            <person name="Deshpande S."/>
            <person name="Cheng J.F."/>
            <person name="Tapia R."/>
            <person name="Han C."/>
            <person name="Goodwin L."/>
            <person name="Pitluck S."/>
            <person name="Liolios K."/>
            <person name="Pagani I."/>
            <person name="Ivanova N."/>
            <person name="Huntemann M."/>
            <person name="Mavromatis K."/>
            <person name="Ovchinikova G."/>
            <person name="Pati A."/>
            <person name="Chen A."/>
            <person name="Palaniappan K."/>
            <person name="Land M."/>
            <person name="Hauser L."/>
            <person name="Brambilla E.M."/>
            <person name="Ngatchou-Djao O.D."/>
            <person name="Rohde M."/>
            <person name="Tindall B.J."/>
            <person name="Goker M."/>
            <person name="Detter J.C."/>
            <person name="Woyke T."/>
            <person name="Bristow J."/>
            <person name="Eisen J.A."/>
            <person name="Markowitz V."/>
            <person name="Hugenholtz P."/>
            <person name="Klenk H.P."/>
            <person name="Kyrpides N.C."/>
        </authorList>
    </citation>
    <scope>NUCLEOTIDE SEQUENCE [LARGE SCALE GENOMIC DNA]</scope>
    <source>
        <strain evidence="11">DSM 16511 / JCM 12458 / E9I37-1</strain>
    </source>
</reference>
<dbReference type="NCBIfam" id="NF004019">
    <property type="entry name" value="PRK05481.1"/>
    <property type="match status" value="1"/>
</dbReference>
<dbReference type="InterPro" id="IPR007197">
    <property type="entry name" value="rSAM"/>
</dbReference>
<dbReference type="InterPro" id="IPR006638">
    <property type="entry name" value="Elp3/MiaA/NifB-like_rSAM"/>
</dbReference>